<feature type="transmembrane region" description="Helical" evidence="7">
    <location>
        <begin position="439"/>
        <end position="461"/>
    </location>
</feature>
<feature type="transmembrane region" description="Helical" evidence="7">
    <location>
        <begin position="216"/>
        <end position="234"/>
    </location>
</feature>
<evidence type="ECO:0000256" key="4">
    <source>
        <dbReference type="ARBA" id="ARBA00022989"/>
    </source>
</evidence>
<evidence type="ECO:0000256" key="2">
    <source>
        <dbReference type="ARBA" id="ARBA00022448"/>
    </source>
</evidence>
<organism evidence="8 9">
    <name type="scientific">Lentinula detonsa</name>
    <dbReference type="NCBI Taxonomy" id="2804962"/>
    <lineage>
        <taxon>Eukaryota</taxon>
        <taxon>Fungi</taxon>
        <taxon>Dikarya</taxon>
        <taxon>Basidiomycota</taxon>
        <taxon>Agaricomycotina</taxon>
        <taxon>Agaricomycetes</taxon>
        <taxon>Agaricomycetidae</taxon>
        <taxon>Agaricales</taxon>
        <taxon>Marasmiineae</taxon>
        <taxon>Omphalotaceae</taxon>
        <taxon>Lentinula</taxon>
    </lineage>
</organism>
<gene>
    <name evidence="8" type="ORF">F5890DRAFT_1405730</name>
</gene>
<dbReference type="EMBL" id="MU801927">
    <property type="protein sequence ID" value="KAJ3987216.1"/>
    <property type="molecule type" value="Genomic_DNA"/>
</dbReference>
<dbReference type="Proteomes" id="UP001163850">
    <property type="component" value="Unassembled WGS sequence"/>
</dbReference>
<proteinExistence type="predicted"/>
<feature type="transmembrane region" description="Helical" evidence="7">
    <location>
        <begin position="405"/>
        <end position="427"/>
    </location>
</feature>
<dbReference type="GO" id="GO:0022857">
    <property type="term" value="F:transmembrane transporter activity"/>
    <property type="evidence" value="ECO:0007669"/>
    <property type="project" value="InterPro"/>
</dbReference>
<reference evidence="8" key="1">
    <citation type="submission" date="2022-08" db="EMBL/GenBank/DDBJ databases">
        <authorList>
            <consortium name="DOE Joint Genome Institute"/>
            <person name="Min B."/>
            <person name="Riley R."/>
            <person name="Sierra-Patev S."/>
            <person name="Naranjo-Ortiz M."/>
            <person name="Looney B."/>
            <person name="Konkel Z."/>
            <person name="Slot J.C."/>
            <person name="Sakamoto Y."/>
            <person name="Steenwyk J.L."/>
            <person name="Rokas A."/>
            <person name="Carro J."/>
            <person name="Camarero S."/>
            <person name="Ferreira P."/>
            <person name="Molpeceres G."/>
            <person name="Ruiz-Duenas F.J."/>
            <person name="Serrano A."/>
            <person name="Henrissat B."/>
            <person name="Drula E."/>
            <person name="Hughes K.W."/>
            <person name="Mata J.L."/>
            <person name="Ishikawa N.K."/>
            <person name="Vargas-Isla R."/>
            <person name="Ushijima S."/>
            <person name="Smith C.A."/>
            <person name="Ahrendt S."/>
            <person name="Andreopoulos W."/>
            <person name="He G."/>
            <person name="Labutti K."/>
            <person name="Lipzen A."/>
            <person name="Ng V."/>
            <person name="Sandor L."/>
            <person name="Barry K."/>
            <person name="Martinez A.T."/>
            <person name="Xiao Y."/>
            <person name="Gibbons J.G."/>
            <person name="Terashima K."/>
            <person name="Hibbett D.S."/>
            <person name="Grigoriev I.V."/>
        </authorList>
    </citation>
    <scope>NUCLEOTIDE SEQUENCE</scope>
    <source>
        <strain evidence="8">TFB7829</strain>
    </source>
</reference>
<comment type="subcellular location">
    <subcellularLocation>
        <location evidence="1">Membrane</location>
        <topology evidence="1">Multi-pass membrane protein</topology>
    </subcellularLocation>
</comment>
<keyword evidence="2" id="KW-0813">Transport</keyword>
<feature type="transmembrane region" description="Helical" evidence="7">
    <location>
        <begin position="70"/>
        <end position="87"/>
    </location>
</feature>
<dbReference type="AlphaFoldDB" id="A0AA38Q4D9"/>
<feature type="transmembrane region" description="Helical" evidence="7">
    <location>
        <begin position="378"/>
        <end position="399"/>
    </location>
</feature>
<feature type="transmembrane region" description="Helical" evidence="7">
    <location>
        <begin position="140"/>
        <end position="160"/>
    </location>
</feature>
<feature type="transmembrane region" description="Helical" evidence="7">
    <location>
        <begin position="246"/>
        <end position="266"/>
    </location>
</feature>
<name>A0AA38Q4D9_9AGAR</name>
<dbReference type="SUPFAM" id="SSF103473">
    <property type="entry name" value="MFS general substrate transporter"/>
    <property type="match status" value="1"/>
</dbReference>
<evidence type="ECO:0000313" key="8">
    <source>
        <dbReference type="EMBL" id="KAJ3987216.1"/>
    </source>
</evidence>
<feature type="transmembrane region" description="Helical" evidence="7">
    <location>
        <begin position="350"/>
        <end position="371"/>
    </location>
</feature>
<dbReference type="GO" id="GO:0016020">
    <property type="term" value="C:membrane"/>
    <property type="evidence" value="ECO:0007669"/>
    <property type="project" value="UniProtKB-SubCell"/>
</dbReference>
<evidence type="ECO:0000256" key="6">
    <source>
        <dbReference type="SAM" id="MobiDB-lite"/>
    </source>
</evidence>
<evidence type="ECO:0000256" key="7">
    <source>
        <dbReference type="SAM" id="Phobius"/>
    </source>
</evidence>
<evidence type="ECO:0000313" key="9">
    <source>
        <dbReference type="Proteomes" id="UP001163850"/>
    </source>
</evidence>
<evidence type="ECO:0000256" key="1">
    <source>
        <dbReference type="ARBA" id="ARBA00004141"/>
    </source>
</evidence>
<dbReference type="Pfam" id="PF07690">
    <property type="entry name" value="MFS_1"/>
    <property type="match status" value="1"/>
</dbReference>
<keyword evidence="3 7" id="KW-0812">Transmembrane</keyword>
<dbReference type="InterPro" id="IPR011701">
    <property type="entry name" value="MFS"/>
</dbReference>
<dbReference type="PANTHER" id="PTHR43791">
    <property type="entry name" value="PERMEASE-RELATED"/>
    <property type="match status" value="1"/>
</dbReference>
<dbReference type="InterPro" id="IPR036259">
    <property type="entry name" value="MFS_trans_sf"/>
</dbReference>
<keyword evidence="5 7" id="KW-0472">Membrane</keyword>
<evidence type="ECO:0000256" key="3">
    <source>
        <dbReference type="ARBA" id="ARBA00022692"/>
    </source>
</evidence>
<comment type="caution">
    <text evidence="8">The sequence shown here is derived from an EMBL/GenBank/DDBJ whole genome shotgun (WGS) entry which is preliminary data.</text>
</comment>
<feature type="compositionally biased region" description="Basic and acidic residues" evidence="6">
    <location>
        <begin position="1"/>
        <end position="20"/>
    </location>
</feature>
<keyword evidence="4 7" id="KW-1133">Transmembrane helix</keyword>
<sequence>MTTHGLDKKDLEEIPFDEKASPASPASIEHIGSDSIEESDAYADEALQLVGKERTSQFSDEFNRKVRRKLDLLIPPLCAAVYFTQFLDKTSLNYASIMGLPITGQNYNLVSMAFYLGFLLFEFPTVYLSQKTRAAKYLGVNIVLWGAILMLHAVGTSFGAFFALRFLLGMCESCVAPTLILIITMFYKKDEQASRISWFYVMVCAKVLRYLKSSRIAQNGLTQVFGGFIAYGVSFSNDPHLAPYKIIYIMLGGLAIVVGLSVLIWLPDSPIHAPFLTQEERIAALERVRNDQGGVTNKKIKRKQIFEAFTDIRTWLIVLTTMMTSIPNGGLSNFSNLIIKNFGYTSRQTLILSTPAGAVASLMTLFCGWYSDRKNERMIPIIIALVPTIVGAAMLIGLNDSGEKGALLFATYLIGTYGSSLSTVYAYNASNTSGHTKKSTVNAMTLLTFSIGNIIGTEIFLPKDAPAYIPGKISIMVLLTVQLGISLLLRWINLRLNKKKLIQIEALKRSRRWTDADIQKEREKHAFLDLTDQENIYFVYTS</sequence>
<feature type="transmembrane region" description="Helical" evidence="7">
    <location>
        <begin position="312"/>
        <end position="330"/>
    </location>
</feature>
<dbReference type="PANTHER" id="PTHR43791:SF40">
    <property type="entry name" value="THIAMINE PATHWAY TRANSPORTER THI73"/>
    <property type="match status" value="1"/>
</dbReference>
<feature type="transmembrane region" description="Helical" evidence="7">
    <location>
        <begin position="473"/>
        <end position="492"/>
    </location>
</feature>
<protein>
    <submittedName>
        <fullName evidence="8">MFS general substrate transporter</fullName>
    </submittedName>
</protein>
<feature type="region of interest" description="Disordered" evidence="6">
    <location>
        <begin position="1"/>
        <end position="29"/>
    </location>
</feature>
<feature type="transmembrane region" description="Helical" evidence="7">
    <location>
        <begin position="166"/>
        <end position="187"/>
    </location>
</feature>
<accession>A0AA38Q4D9</accession>
<feature type="transmembrane region" description="Helical" evidence="7">
    <location>
        <begin position="107"/>
        <end position="128"/>
    </location>
</feature>
<dbReference type="Gene3D" id="1.20.1250.20">
    <property type="entry name" value="MFS general substrate transporter like domains"/>
    <property type="match status" value="2"/>
</dbReference>
<evidence type="ECO:0000256" key="5">
    <source>
        <dbReference type="ARBA" id="ARBA00023136"/>
    </source>
</evidence>